<dbReference type="Gene3D" id="2.60.40.10">
    <property type="entry name" value="Immunoglobulins"/>
    <property type="match status" value="8"/>
</dbReference>
<dbReference type="CDD" id="cd00063">
    <property type="entry name" value="FN3"/>
    <property type="match status" value="5"/>
</dbReference>
<dbReference type="InterPro" id="IPR003961">
    <property type="entry name" value="FN3_dom"/>
</dbReference>
<feature type="region of interest" description="Disordered" evidence="2">
    <location>
        <begin position="1173"/>
        <end position="1202"/>
    </location>
</feature>
<dbReference type="InterPro" id="IPR007110">
    <property type="entry name" value="Ig-like_dom"/>
</dbReference>
<dbReference type="PANTHER" id="PTHR13817:SF173">
    <property type="entry name" value="FRAZZLED"/>
    <property type="match status" value="1"/>
</dbReference>
<feature type="domain" description="Fibronectin type-III" evidence="5">
    <location>
        <begin position="858"/>
        <end position="955"/>
    </location>
</feature>
<feature type="compositionally biased region" description="Basic and acidic residues" evidence="2">
    <location>
        <begin position="1145"/>
        <end position="1157"/>
    </location>
</feature>
<name>A0ABQ8TUC0_PERAM</name>
<dbReference type="InterPro" id="IPR013783">
    <property type="entry name" value="Ig-like_fold"/>
</dbReference>
<feature type="compositionally biased region" description="Low complexity" evidence="2">
    <location>
        <begin position="1236"/>
        <end position="1251"/>
    </location>
</feature>
<dbReference type="PROSITE" id="PS50853">
    <property type="entry name" value="FN3"/>
    <property type="match status" value="5"/>
</dbReference>
<feature type="transmembrane region" description="Helical" evidence="3">
    <location>
        <begin position="976"/>
        <end position="998"/>
    </location>
</feature>
<evidence type="ECO:0000256" key="3">
    <source>
        <dbReference type="SAM" id="Phobius"/>
    </source>
</evidence>
<feature type="region of interest" description="Disordered" evidence="2">
    <location>
        <begin position="1225"/>
        <end position="1319"/>
    </location>
</feature>
<organism evidence="6 7">
    <name type="scientific">Periplaneta americana</name>
    <name type="common">American cockroach</name>
    <name type="synonym">Blatta americana</name>
    <dbReference type="NCBI Taxonomy" id="6978"/>
    <lineage>
        <taxon>Eukaryota</taxon>
        <taxon>Metazoa</taxon>
        <taxon>Ecdysozoa</taxon>
        <taxon>Arthropoda</taxon>
        <taxon>Hexapoda</taxon>
        <taxon>Insecta</taxon>
        <taxon>Pterygota</taxon>
        <taxon>Neoptera</taxon>
        <taxon>Polyneoptera</taxon>
        <taxon>Dictyoptera</taxon>
        <taxon>Blattodea</taxon>
        <taxon>Blattoidea</taxon>
        <taxon>Blattidae</taxon>
        <taxon>Blattinae</taxon>
        <taxon>Periplaneta</taxon>
    </lineage>
</organism>
<accession>A0ABQ8TUC0</accession>
<keyword evidence="1" id="KW-0677">Repeat</keyword>
<dbReference type="Pfam" id="PF00041">
    <property type="entry name" value="fn3"/>
    <property type="match status" value="5"/>
</dbReference>
<feature type="domain" description="Ig-like" evidence="4">
    <location>
        <begin position="202"/>
        <end position="241"/>
    </location>
</feature>
<evidence type="ECO:0000256" key="1">
    <source>
        <dbReference type="ARBA" id="ARBA00022737"/>
    </source>
</evidence>
<dbReference type="InterPro" id="IPR003598">
    <property type="entry name" value="Ig_sub2"/>
</dbReference>
<feature type="domain" description="Fibronectin type-III" evidence="5">
    <location>
        <begin position="545"/>
        <end position="639"/>
    </location>
</feature>
<evidence type="ECO:0000259" key="4">
    <source>
        <dbReference type="PROSITE" id="PS50835"/>
    </source>
</evidence>
<dbReference type="PANTHER" id="PTHR13817">
    <property type="entry name" value="TITIN"/>
    <property type="match status" value="1"/>
</dbReference>
<gene>
    <name evidence="6" type="ORF">ANN_01714</name>
</gene>
<keyword evidence="7" id="KW-1185">Reference proteome</keyword>
<dbReference type="PROSITE" id="PS50835">
    <property type="entry name" value="IG_LIKE"/>
    <property type="match status" value="3"/>
</dbReference>
<keyword evidence="3" id="KW-0472">Membrane</keyword>
<feature type="domain" description="Fibronectin type-III" evidence="5">
    <location>
        <begin position="652"/>
        <end position="743"/>
    </location>
</feature>
<proteinExistence type="predicted"/>
<feature type="domain" description="Fibronectin type-III" evidence="5">
    <location>
        <begin position="453"/>
        <end position="543"/>
    </location>
</feature>
<sequence>MSHDFSETPYNTTTEEDDIARFSCQIESVPKALISWERNGNPLPQNSRYFTLDSGVLYITKVQPSDAGTYRCVAVNLLTKRQRVSSEGQLEVIPKSPIPRLPQIISEASAMIEARAGDNVTLDCAATGSPIPELTWMFLPRIPDSKQRPITNKTRNGINVLTLHQVTTAHTGTYTCIATSAGLDKQSTPVSKTVSVEVLEIPTFEKVPTSQVYLTAKTVRFECEVKDNKTTEVKWLKNGAELKINGLYAYFSVILCEHPKTILTKLEQRSWIKIEMARGHSAQECFQGLREACGDAALPYRTVAQWVKAFQEGLVARYQREGDDFLGRIVAMDETWTYSYEPNLKRQSNEWKHPGSPRPKKVRPTQSAVKEMFIVAYDIDGVILHHAVPPRQTENADYWNIHRRIKLRQAELVLSNTVTDDSGLYQCMARNKIGESWVAGRLLVNMSRFQPEPPQGLTCRTLSDSQVKLEWKEPAKFVNNITAYTIHYLPSDGGEERQEVSVNCSFLVQKLAAFTNYTFYVRAYSSKSASDQSKRTRCQTGEGVPLAAPQVLLTAISPTSLSVSWTPLSKEKAQGVVTEYKIQWRRKGQASSRVEQVKGDITDFVITGLHPGKRHQVRVLAATSKGWPNQPDDFEWKDEDTPIYDPQNILKAPTVHLTVVNSTSIEVTWSLSPENKYKPDGFRLYYRKLNSEKVGPINLTAITTQYLLGNLEPDSWYEVSVHGYYSEGPGESGLKAIHTLPLSGTDEAMAIPSMGLEPPTNLEAEPISPISINLTWTPPQSAINVSYYTVGYRLVQSSHPRNSSVYSYVSSTSNGVEVTCLKPHTLYEFAVRTHDHNNQHGPYSQKVECRTLEAVPSAVTDVQWRALNSSTIRVSWKEPQHTNGVIKNYEISVFRVFGVTQNNVRSVNVSNSKLSTEITDLEPNTRYYMSVRAGTQAGMGPPSEKITITIPVVPPQVTPPNERPPYSHNPKTDQHLGIVVGVAIGVGCIILCAIAIVWRRRCLKSASPECSGAGGGATCGSGSHHVNGNGYYREWDRSPASHAHIMATSAPSETHEMDYFVTAVTTNIPCDSNTDHLDTKGGYPNGQVNGLKHPLLTNGRIPNGQASRDRSSVRIIENPQFSRGSNVDPQQRVLLPVAKSRSSHSHSDRRSGSGGEEEVRLLADHHTPLLTLRGEETSLQPESSHESTTDNSGSDRDRTGDISSAEIGVNDLDLNATQVTNLDLSFDGGALNEGGNQSSHQNQQQHNSQQHSPHHHFHQQQQQQHNNNHHHNHQNNSSHNSHSLHHIDNNTGTTTTRSQFHPPFLQQSPPYNSSSTTVTPQTELFHSAAATVSPHNDLLLNQ</sequence>
<dbReference type="InterPro" id="IPR050964">
    <property type="entry name" value="Striated_Muscle_Regulatory"/>
</dbReference>
<keyword evidence="3" id="KW-1133">Transmembrane helix</keyword>
<dbReference type="Pfam" id="PF13927">
    <property type="entry name" value="Ig_3"/>
    <property type="match status" value="2"/>
</dbReference>
<feature type="region of interest" description="Disordered" evidence="2">
    <location>
        <begin position="1137"/>
        <end position="1157"/>
    </location>
</feature>
<dbReference type="Proteomes" id="UP001148838">
    <property type="component" value="Unassembled WGS sequence"/>
</dbReference>
<dbReference type="CDD" id="cd00096">
    <property type="entry name" value="Ig"/>
    <property type="match status" value="1"/>
</dbReference>
<evidence type="ECO:0000313" key="7">
    <source>
        <dbReference type="Proteomes" id="UP001148838"/>
    </source>
</evidence>
<dbReference type="SMART" id="SM00409">
    <property type="entry name" value="IG"/>
    <property type="match status" value="3"/>
</dbReference>
<dbReference type="InterPro" id="IPR036179">
    <property type="entry name" value="Ig-like_dom_sf"/>
</dbReference>
<dbReference type="InterPro" id="IPR036116">
    <property type="entry name" value="FN3_sf"/>
</dbReference>
<keyword evidence="3" id="KW-0812">Transmembrane</keyword>
<feature type="compositionally biased region" description="Polar residues" evidence="2">
    <location>
        <begin position="1289"/>
        <end position="1319"/>
    </location>
</feature>
<comment type="caution">
    <text evidence="6">The sequence shown here is derived from an EMBL/GenBank/DDBJ whole genome shotgun (WGS) entry which is preliminary data.</text>
</comment>
<feature type="domain" description="Ig-like" evidence="4">
    <location>
        <begin position="102"/>
        <end position="195"/>
    </location>
</feature>
<feature type="domain" description="Ig-like" evidence="4">
    <location>
        <begin position="3"/>
        <end position="85"/>
    </location>
</feature>
<evidence type="ECO:0000313" key="6">
    <source>
        <dbReference type="EMBL" id="KAJ4450294.1"/>
    </source>
</evidence>
<dbReference type="Gene3D" id="3.30.420.10">
    <property type="entry name" value="Ribonuclease H-like superfamily/Ribonuclease H"/>
    <property type="match status" value="1"/>
</dbReference>
<evidence type="ECO:0000256" key="2">
    <source>
        <dbReference type="SAM" id="MobiDB-lite"/>
    </source>
</evidence>
<dbReference type="SUPFAM" id="SSF49265">
    <property type="entry name" value="Fibronectin type III"/>
    <property type="match status" value="3"/>
</dbReference>
<dbReference type="EMBL" id="JAJSOF020000003">
    <property type="protein sequence ID" value="KAJ4450294.1"/>
    <property type="molecule type" value="Genomic_DNA"/>
</dbReference>
<evidence type="ECO:0000259" key="5">
    <source>
        <dbReference type="PROSITE" id="PS50853"/>
    </source>
</evidence>
<feature type="region of interest" description="Disordered" evidence="2">
    <location>
        <begin position="1076"/>
        <end position="1112"/>
    </location>
</feature>
<reference evidence="6 7" key="1">
    <citation type="journal article" date="2022" name="Allergy">
        <title>Genome assembly and annotation of Periplaneta americana reveal a comprehensive cockroach allergen profile.</title>
        <authorList>
            <person name="Wang L."/>
            <person name="Xiong Q."/>
            <person name="Saelim N."/>
            <person name="Wang L."/>
            <person name="Nong W."/>
            <person name="Wan A.T."/>
            <person name="Shi M."/>
            <person name="Liu X."/>
            <person name="Cao Q."/>
            <person name="Hui J.H.L."/>
            <person name="Sookrung N."/>
            <person name="Leung T.F."/>
            <person name="Tungtrongchitr A."/>
            <person name="Tsui S.K.W."/>
        </authorList>
    </citation>
    <scope>NUCLEOTIDE SEQUENCE [LARGE SCALE GENOMIC DNA]</scope>
    <source>
        <strain evidence="6">PWHHKU_190912</strain>
    </source>
</reference>
<dbReference type="SMART" id="SM00060">
    <property type="entry name" value="FN3"/>
    <property type="match status" value="5"/>
</dbReference>
<dbReference type="SMART" id="SM00408">
    <property type="entry name" value="IGc2"/>
    <property type="match status" value="3"/>
</dbReference>
<dbReference type="InterPro" id="IPR036397">
    <property type="entry name" value="RNaseH_sf"/>
</dbReference>
<dbReference type="SUPFAM" id="SSF48726">
    <property type="entry name" value="Immunoglobulin"/>
    <property type="match status" value="3"/>
</dbReference>
<dbReference type="InterPro" id="IPR003599">
    <property type="entry name" value="Ig_sub"/>
</dbReference>
<feature type="compositionally biased region" description="Basic and acidic residues" evidence="2">
    <location>
        <begin position="1183"/>
        <end position="1200"/>
    </location>
</feature>
<feature type="domain" description="Fibronectin type-III" evidence="5">
    <location>
        <begin position="758"/>
        <end position="854"/>
    </location>
</feature>
<protein>
    <submittedName>
        <fullName evidence="6">Uncharacterized protein</fullName>
    </submittedName>
</protein>